<dbReference type="GeneID" id="113518161"/>
<protein>
    <submittedName>
        <fullName evidence="7">Esterase FE4-like</fullName>
    </submittedName>
</protein>
<gene>
    <name evidence="7" type="primary">LOC113518161</name>
</gene>
<dbReference type="InParanoid" id="A0A6J1X035"/>
<feature type="domain" description="Carboxylesterase type B" evidence="5">
    <location>
        <begin position="26"/>
        <end position="521"/>
    </location>
</feature>
<dbReference type="InterPro" id="IPR029058">
    <property type="entry name" value="AB_hydrolase_fold"/>
</dbReference>
<dbReference type="KEGG" id="gmw:113518161"/>
<keyword evidence="6" id="KW-1185">Reference proteome</keyword>
<evidence type="ECO:0000256" key="3">
    <source>
        <dbReference type="ARBA" id="ARBA00022801"/>
    </source>
</evidence>
<dbReference type="PANTHER" id="PTHR43142">
    <property type="entry name" value="CARBOXYLIC ESTER HYDROLASE"/>
    <property type="match status" value="1"/>
</dbReference>
<keyword evidence="4" id="KW-0325">Glycoprotein</keyword>
<comment type="similarity">
    <text evidence="1">Belongs to the type-B carboxylesterase/lipase family.</text>
</comment>
<keyword evidence="2" id="KW-0719">Serine esterase</keyword>
<organism evidence="6 7">
    <name type="scientific">Galleria mellonella</name>
    <name type="common">Greater wax moth</name>
    <dbReference type="NCBI Taxonomy" id="7137"/>
    <lineage>
        <taxon>Eukaryota</taxon>
        <taxon>Metazoa</taxon>
        <taxon>Ecdysozoa</taxon>
        <taxon>Arthropoda</taxon>
        <taxon>Hexapoda</taxon>
        <taxon>Insecta</taxon>
        <taxon>Pterygota</taxon>
        <taxon>Neoptera</taxon>
        <taxon>Endopterygota</taxon>
        <taxon>Lepidoptera</taxon>
        <taxon>Glossata</taxon>
        <taxon>Ditrysia</taxon>
        <taxon>Pyraloidea</taxon>
        <taxon>Pyralidae</taxon>
        <taxon>Galleriinae</taxon>
        <taxon>Galleria</taxon>
    </lineage>
</organism>
<evidence type="ECO:0000313" key="6">
    <source>
        <dbReference type="Proteomes" id="UP001652740"/>
    </source>
</evidence>
<sequence length="541" mass="61449">MALFKNPFSLYVIIFFHGVIGISSIDPLVETKVGLIRGQKATDGAYSMFLGIPYATVDSANPFGTSSPYPKFSGVFEAYNDSAICPQIEEFENSIVGDLDCLHLNIYVPNSASSTNRLPVLVWIYGGIFKIGFSGRYLYGPKYLVRHDIILVTVNYRVGPYGFMCLDTPEVPGNQGLKDQLAALRWINDNIEAFAGDTNKITTFGESAGGASVDLLLLYAQEKLFNKVIMQSGTSLCPWVITEPDKEAPLKLANYLGYPTNITDEALQFLATIDTTLVIAATDELELSFKPCVEKKIDGNEILITEHPNNVEPRNFNNITLIIGFNNDELHASYDDTNDNSKIFYTYLTETFNFENEQLIQMEKYVRHFYIGDEEINVNVKSKITDYMSDLYFIYPSFRSLQKYLNNGAVIFHYMFSYNGGRNFVKDKDNITTGNALHADEIGYLFDISYMDDNPTAEDQLVIDRMTTLWANFVKFDDPTPETTDLLPVKWPASTKDILFYLNIDRDIDIKKRPFHERMTFLDLFFDLNRQYLKGYSTNDA</sequence>
<evidence type="ECO:0000256" key="2">
    <source>
        <dbReference type="ARBA" id="ARBA00022487"/>
    </source>
</evidence>
<dbReference type="Pfam" id="PF00135">
    <property type="entry name" value="COesterase"/>
    <property type="match status" value="1"/>
</dbReference>
<evidence type="ECO:0000256" key="1">
    <source>
        <dbReference type="ARBA" id="ARBA00005964"/>
    </source>
</evidence>
<dbReference type="Gene3D" id="3.40.50.1820">
    <property type="entry name" value="alpha/beta hydrolase"/>
    <property type="match status" value="1"/>
</dbReference>
<dbReference type="AlphaFoldDB" id="A0A6J1X035"/>
<dbReference type="RefSeq" id="XP_026758746.2">
    <property type="nucleotide sequence ID" value="XM_026902945.3"/>
</dbReference>
<name>A0A6J1X035_GALME</name>
<dbReference type="InterPro" id="IPR002018">
    <property type="entry name" value="CarbesteraseB"/>
</dbReference>
<proteinExistence type="inferred from homology"/>
<dbReference type="SUPFAM" id="SSF53474">
    <property type="entry name" value="alpha/beta-Hydrolases"/>
    <property type="match status" value="1"/>
</dbReference>
<keyword evidence="3" id="KW-0378">Hydrolase</keyword>
<dbReference type="PANTHER" id="PTHR43142:SF1">
    <property type="entry name" value="CARBOXYLIC ESTER HYDROLASE"/>
    <property type="match status" value="1"/>
</dbReference>
<accession>A0A6J1X035</accession>
<dbReference type="Proteomes" id="UP001652740">
    <property type="component" value="Unplaced"/>
</dbReference>
<evidence type="ECO:0000259" key="5">
    <source>
        <dbReference type="Pfam" id="PF00135"/>
    </source>
</evidence>
<evidence type="ECO:0000313" key="7">
    <source>
        <dbReference type="RefSeq" id="XP_026758746.2"/>
    </source>
</evidence>
<dbReference type="GO" id="GO:0052689">
    <property type="term" value="F:carboxylic ester hydrolase activity"/>
    <property type="evidence" value="ECO:0007669"/>
    <property type="project" value="UniProtKB-KW"/>
</dbReference>
<reference evidence="7" key="1">
    <citation type="submission" date="2025-08" db="UniProtKB">
        <authorList>
            <consortium name="RefSeq"/>
        </authorList>
    </citation>
    <scope>IDENTIFICATION</scope>
    <source>
        <tissue evidence="7">Whole larvae</tissue>
    </source>
</reference>
<evidence type="ECO:0000256" key="4">
    <source>
        <dbReference type="ARBA" id="ARBA00023180"/>
    </source>
</evidence>